<dbReference type="EMBL" id="CACRXK020023492">
    <property type="protein sequence ID" value="CAB4037808.1"/>
    <property type="molecule type" value="Genomic_DNA"/>
</dbReference>
<evidence type="ECO:0000259" key="1">
    <source>
        <dbReference type="PROSITE" id="PS50994"/>
    </source>
</evidence>
<proteinExistence type="predicted"/>
<feature type="domain" description="Integrase catalytic" evidence="1">
    <location>
        <begin position="33"/>
        <end position="170"/>
    </location>
</feature>
<sequence>MRKDIEHFIHHVCRYLKQKQSNRHTVAPLQPIVTTAPFQLISIDFAHLEQSSGGYQYILVVVDYFTKYSQAYPTKNKSGVTAADRIFNDFIQRFGVPKKIHHDMGGEFENNLFKRLEQLTGVMHSRTTPYHPQGNGIVERMNRTLLGMLRTLPESYKSRWKDHLNKLIHA</sequence>
<reference evidence="2" key="1">
    <citation type="submission" date="2020-04" db="EMBL/GenBank/DDBJ databases">
        <authorList>
            <person name="Alioto T."/>
            <person name="Alioto T."/>
            <person name="Gomez Garrido J."/>
        </authorList>
    </citation>
    <scope>NUCLEOTIDE SEQUENCE</scope>
    <source>
        <strain evidence="2">A484AB</strain>
    </source>
</reference>
<name>A0A7D9LWI2_PARCT</name>
<dbReference type="InterPro" id="IPR001584">
    <property type="entry name" value="Integrase_cat-core"/>
</dbReference>
<dbReference type="PROSITE" id="PS50994">
    <property type="entry name" value="INTEGRASE"/>
    <property type="match status" value="1"/>
</dbReference>
<organism evidence="2 3">
    <name type="scientific">Paramuricea clavata</name>
    <name type="common">Red gorgonian</name>
    <name type="synonym">Violescent sea-whip</name>
    <dbReference type="NCBI Taxonomy" id="317549"/>
    <lineage>
        <taxon>Eukaryota</taxon>
        <taxon>Metazoa</taxon>
        <taxon>Cnidaria</taxon>
        <taxon>Anthozoa</taxon>
        <taxon>Octocorallia</taxon>
        <taxon>Malacalcyonacea</taxon>
        <taxon>Plexauridae</taxon>
        <taxon>Paramuricea</taxon>
    </lineage>
</organism>
<dbReference type="Proteomes" id="UP001152795">
    <property type="component" value="Unassembled WGS sequence"/>
</dbReference>
<dbReference type="InterPro" id="IPR036397">
    <property type="entry name" value="RNaseH_sf"/>
</dbReference>
<dbReference type="SUPFAM" id="SSF53098">
    <property type="entry name" value="Ribonuclease H-like"/>
    <property type="match status" value="1"/>
</dbReference>
<dbReference type="FunFam" id="3.30.420.10:FF:000032">
    <property type="entry name" value="Retrovirus-related Pol polyprotein from transposon 297-like Protein"/>
    <property type="match status" value="1"/>
</dbReference>
<dbReference type="GO" id="GO:0003676">
    <property type="term" value="F:nucleic acid binding"/>
    <property type="evidence" value="ECO:0007669"/>
    <property type="project" value="InterPro"/>
</dbReference>
<dbReference type="InterPro" id="IPR050951">
    <property type="entry name" value="Retrovirus_Pol_polyprotein"/>
</dbReference>
<dbReference type="PANTHER" id="PTHR37984">
    <property type="entry name" value="PROTEIN CBG26694"/>
    <property type="match status" value="1"/>
</dbReference>
<evidence type="ECO:0000313" key="2">
    <source>
        <dbReference type="EMBL" id="CAB4037808.1"/>
    </source>
</evidence>
<dbReference type="InterPro" id="IPR012337">
    <property type="entry name" value="RNaseH-like_sf"/>
</dbReference>
<accession>A0A7D9LWI2</accession>
<dbReference type="PANTHER" id="PTHR37984:SF15">
    <property type="entry name" value="INTEGRASE CATALYTIC DOMAIN-CONTAINING PROTEIN"/>
    <property type="match status" value="1"/>
</dbReference>
<dbReference type="Pfam" id="PF00665">
    <property type="entry name" value="rve"/>
    <property type="match status" value="1"/>
</dbReference>
<keyword evidence="3" id="KW-1185">Reference proteome</keyword>
<dbReference type="AlphaFoldDB" id="A0A7D9LWI2"/>
<protein>
    <submittedName>
        <fullName evidence="2">Retrovirus-related Pol poly from transposon 412, partial</fullName>
    </submittedName>
</protein>
<dbReference type="GO" id="GO:0015074">
    <property type="term" value="P:DNA integration"/>
    <property type="evidence" value="ECO:0007669"/>
    <property type="project" value="InterPro"/>
</dbReference>
<evidence type="ECO:0000313" key="3">
    <source>
        <dbReference type="Proteomes" id="UP001152795"/>
    </source>
</evidence>
<comment type="caution">
    <text evidence="2">The sequence shown here is derived from an EMBL/GenBank/DDBJ whole genome shotgun (WGS) entry which is preliminary data.</text>
</comment>
<dbReference type="OrthoDB" id="5988675at2759"/>
<dbReference type="Gene3D" id="3.30.420.10">
    <property type="entry name" value="Ribonuclease H-like superfamily/Ribonuclease H"/>
    <property type="match status" value="1"/>
</dbReference>
<gene>
    <name evidence="2" type="ORF">PACLA_8A073217</name>
</gene>